<reference evidence="6" key="2">
    <citation type="submission" date="2025-08" db="UniProtKB">
        <authorList>
            <consortium name="RefSeq"/>
        </authorList>
    </citation>
    <scope>IDENTIFICATION</scope>
</reference>
<dbReference type="GO" id="GO:0045861">
    <property type="term" value="P:negative regulation of proteolysis"/>
    <property type="evidence" value="ECO:0007669"/>
    <property type="project" value="UniProtKB-ARBA"/>
</dbReference>
<evidence type="ECO:0000256" key="3">
    <source>
        <dbReference type="RuleBase" id="RU000411"/>
    </source>
</evidence>
<dbReference type="GO" id="GO:0004867">
    <property type="term" value="F:serine-type endopeptidase inhibitor activity"/>
    <property type="evidence" value="ECO:0007669"/>
    <property type="project" value="UniProtKB-KW"/>
</dbReference>
<proteinExistence type="inferred from homology"/>
<evidence type="ECO:0000256" key="1">
    <source>
        <dbReference type="ARBA" id="ARBA00022690"/>
    </source>
</evidence>
<sequence length="428" mass="49083">MDFSDTVLSKLKGCAANPFHSQIMVIHKAKMAFTFILSCLCFFAPVYQAQPSSPTISDLSFKNLDFAMNLYRKISNYHDKNIFLSPLSISSGFAALLMASDGVTHEEILKGMNLEQLERGDQPELIPRLFQLLHENITQNGSLKLDQSMAMFMRQHFAVEKTFEDKIKRFFDADIKTVDFTDTKGSVRFINEYIKQQTDGKVTEVISNLDPLTHLLLVNTIFFQGAWEMPFNSNLTENAPFYIDNYNIVQVPMMFREDKFYTMEDVPLGARVLKLPYQEGVSMLILLPNKGMDYTVIDDEITAERFQRWVRKLQKIKLEVNMPKFKMEQSYSLQNILPEMGMTSIFSNAANLTRLSKEERLKVSEVLHKAVIEVDEIGTTAAAATTTGIIPYSLPRTFTVNRPFFFFIYHENTNCLLFMGRVIDPTKS</sequence>
<gene>
    <name evidence="6" type="primary">serpina10b</name>
</gene>
<dbReference type="InterPro" id="IPR023796">
    <property type="entry name" value="Serpin_dom"/>
</dbReference>
<dbReference type="GO" id="GO:0007596">
    <property type="term" value="P:blood coagulation"/>
    <property type="evidence" value="ECO:0007669"/>
    <property type="project" value="InterPro"/>
</dbReference>
<keyword evidence="1 6" id="KW-0646">Protease inhibitor</keyword>
<dbReference type="RefSeq" id="XP_028251990.1">
    <property type="nucleotide sequence ID" value="XM_028396189.1"/>
</dbReference>
<dbReference type="Pfam" id="PF00079">
    <property type="entry name" value="Serpin"/>
    <property type="match status" value="1"/>
</dbReference>
<evidence type="ECO:0000313" key="5">
    <source>
        <dbReference type="Proteomes" id="UP000515145"/>
    </source>
</evidence>
<organism evidence="5 6">
    <name type="scientific">Parambassis ranga</name>
    <name type="common">Indian glassy fish</name>
    <dbReference type="NCBI Taxonomy" id="210632"/>
    <lineage>
        <taxon>Eukaryota</taxon>
        <taxon>Metazoa</taxon>
        <taxon>Chordata</taxon>
        <taxon>Craniata</taxon>
        <taxon>Vertebrata</taxon>
        <taxon>Euteleostomi</taxon>
        <taxon>Actinopterygii</taxon>
        <taxon>Neopterygii</taxon>
        <taxon>Teleostei</taxon>
        <taxon>Neoteleostei</taxon>
        <taxon>Acanthomorphata</taxon>
        <taxon>Ovalentaria</taxon>
        <taxon>Ambassidae</taxon>
        <taxon>Parambassis</taxon>
    </lineage>
</organism>
<feature type="domain" description="Serpin" evidence="4">
    <location>
        <begin position="68"/>
        <end position="425"/>
    </location>
</feature>
<dbReference type="Proteomes" id="UP000515145">
    <property type="component" value="Chromosome 22"/>
</dbReference>
<dbReference type="Gene3D" id="2.30.39.10">
    <property type="entry name" value="Alpha-1-antitrypsin, domain 1"/>
    <property type="match status" value="1"/>
</dbReference>
<dbReference type="PANTHER" id="PTHR11461">
    <property type="entry name" value="SERINE PROTEASE INHIBITOR, SERPIN"/>
    <property type="match status" value="1"/>
</dbReference>
<dbReference type="InterPro" id="IPR036186">
    <property type="entry name" value="Serpin_sf"/>
</dbReference>
<dbReference type="InParanoid" id="A0A6P7H9H9"/>
<accession>A0A6P7H9H9</accession>
<dbReference type="InterPro" id="IPR042178">
    <property type="entry name" value="Serpin_sf_1"/>
</dbReference>
<dbReference type="AlphaFoldDB" id="A0A6P7H9H9"/>
<keyword evidence="5" id="KW-1185">Reference proteome</keyword>
<dbReference type="Gene3D" id="3.30.497.10">
    <property type="entry name" value="Antithrombin, subunit I, domain 2"/>
    <property type="match status" value="1"/>
</dbReference>
<dbReference type="SMART" id="SM00093">
    <property type="entry name" value="SERPIN"/>
    <property type="match status" value="1"/>
</dbReference>
<dbReference type="InterPro" id="IPR023795">
    <property type="entry name" value="Serpin_CS"/>
</dbReference>
<dbReference type="PANTHER" id="PTHR11461:SF191">
    <property type="entry name" value="PROTEIN Z-DEPENDENT PROTEASE INHIBITOR"/>
    <property type="match status" value="1"/>
</dbReference>
<protein>
    <submittedName>
        <fullName evidence="6">Protein Z-dependent protease inhibitor</fullName>
    </submittedName>
</protein>
<dbReference type="CTD" id="100003661"/>
<comment type="similarity">
    <text evidence="3">Belongs to the serpin family.</text>
</comment>
<dbReference type="SUPFAM" id="SSF56574">
    <property type="entry name" value="Serpins"/>
    <property type="match status" value="1"/>
</dbReference>
<reference evidence="5" key="1">
    <citation type="submission" date="2024-06" db="UniProtKB">
        <authorList>
            <consortium name="RefSeq"/>
        </authorList>
    </citation>
    <scope>NUCLEOTIDE SEQUENCE [LARGE SCALE GENOMIC DNA]</scope>
</reference>
<dbReference type="InterPro" id="IPR000215">
    <property type="entry name" value="Serpin_fam"/>
</dbReference>
<dbReference type="OrthoDB" id="10063692at2759"/>
<evidence type="ECO:0000313" key="6">
    <source>
        <dbReference type="RefSeq" id="XP_028251990.1"/>
    </source>
</evidence>
<keyword evidence="2" id="KW-0722">Serine protease inhibitor</keyword>
<dbReference type="PROSITE" id="PS00284">
    <property type="entry name" value="SERPIN"/>
    <property type="match status" value="1"/>
</dbReference>
<name>A0A6P7H9H9_9TELE</name>
<dbReference type="GO" id="GO:0030195">
    <property type="term" value="P:negative regulation of blood coagulation"/>
    <property type="evidence" value="ECO:0007669"/>
    <property type="project" value="UniProtKB-ARBA"/>
</dbReference>
<dbReference type="GeneID" id="114427943"/>
<dbReference type="FunFam" id="3.30.497.10:FF:000001">
    <property type="entry name" value="Serine protease inhibitor"/>
    <property type="match status" value="1"/>
</dbReference>
<evidence type="ECO:0000259" key="4">
    <source>
        <dbReference type="SMART" id="SM00093"/>
    </source>
</evidence>
<dbReference type="CDD" id="cd02055">
    <property type="entry name" value="serpinA10_PZI"/>
    <property type="match status" value="1"/>
</dbReference>
<dbReference type="InterPro" id="IPR033835">
    <property type="entry name" value="PZI_serpin_dom"/>
</dbReference>
<dbReference type="GO" id="GO:0005615">
    <property type="term" value="C:extracellular space"/>
    <property type="evidence" value="ECO:0007669"/>
    <property type="project" value="InterPro"/>
</dbReference>
<dbReference type="FunFam" id="2.30.39.10:FF:000035">
    <property type="entry name" value="Serine protease inhibitor (serpin) 16"/>
    <property type="match status" value="1"/>
</dbReference>
<evidence type="ECO:0000256" key="2">
    <source>
        <dbReference type="ARBA" id="ARBA00022900"/>
    </source>
</evidence>
<dbReference type="InterPro" id="IPR042185">
    <property type="entry name" value="Serpin_sf_2"/>
</dbReference>
<dbReference type="PRINTS" id="PR00780">
    <property type="entry name" value="LEUSERPINII"/>
</dbReference>